<keyword evidence="2" id="KW-1185">Reference proteome</keyword>
<dbReference type="Proteomes" id="UP000308652">
    <property type="component" value="Unassembled WGS sequence"/>
</dbReference>
<organism evidence="1 2">
    <name type="scientific">Crucibulum laeve</name>
    <dbReference type="NCBI Taxonomy" id="68775"/>
    <lineage>
        <taxon>Eukaryota</taxon>
        <taxon>Fungi</taxon>
        <taxon>Dikarya</taxon>
        <taxon>Basidiomycota</taxon>
        <taxon>Agaricomycotina</taxon>
        <taxon>Agaricomycetes</taxon>
        <taxon>Agaricomycetidae</taxon>
        <taxon>Agaricales</taxon>
        <taxon>Agaricineae</taxon>
        <taxon>Nidulariaceae</taxon>
        <taxon>Crucibulum</taxon>
    </lineage>
</organism>
<name>A0A5C3LPI0_9AGAR</name>
<dbReference type="OrthoDB" id="2887913at2759"/>
<dbReference type="EMBL" id="ML213628">
    <property type="protein sequence ID" value="TFK34725.1"/>
    <property type="molecule type" value="Genomic_DNA"/>
</dbReference>
<evidence type="ECO:0000313" key="1">
    <source>
        <dbReference type="EMBL" id="TFK34725.1"/>
    </source>
</evidence>
<reference evidence="1 2" key="1">
    <citation type="journal article" date="2019" name="Nat. Ecol. Evol.">
        <title>Megaphylogeny resolves global patterns of mushroom evolution.</title>
        <authorList>
            <person name="Varga T."/>
            <person name="Krizsan K."/>
            <person name="Foldi C."/>
            <person name="Dima B."/>
            <person name="Sanchez-Garcia M."/>
            <person name="Sanchez-Ramirez S."/>
            <person name="Szollosi G.J."/>
            <person name="Szarkandi J.G."/>
            <person name="Papp V."/>
            <person name="Albert L."/>
            <person name="Andreopoulos W."/>
            <person name="Angelini C."/>
            <person name="Antonin V."/>
            <person name="Barry K.W."/>
            <person name="Bougher N.L."/>
            <person name="Buchanan P."/>
            <person name="Buyck B."/>
            <person name="Bense V."/>
            <person name="Catcheside P."/>
            <person name="Chovatia M."/>
            <person name="Cooper J."/>
            <person name="Damon W."/>
            <person name="Desjardin D."/>
            <person name="Finy P."/>
            <person name="Geml J."/>
            <person name="Haridas S."/>
            <person name="Hughes K."/>
            <person name="Justo A."/>
            <person name="Karasinski D."/>
            <person name="Kautmanova I."/>
            <person name="Kiss B."/>
            <person name="Kocsube S."/>
            <person name="Kotiranta H."/>
            <person name="LaButti K.M."/>
            <person name="Lechner B.E."/>
            <person name="Liimatainen K."/>
            <person name="Lipzen A."/>
            <person name="Lukacs Z."/>
            <person name="Mihaltcheva S."/>
            <person name="Morgado L.N."/>
            <person name="Niskanen T."/>
            <person name="Noordeloos M.E."/>
            <person name="Ohm R.A."/>
            <person name="Ortiz-Santana B."/>
            <person name="Ovrebo C."/>
            <person name="Racz N."/>
            <person name="Riley R."/>
            <person name="Savchenko A."/>
            <person name="Shiryaev A."/>
            <person name="Soop K."/>
            <person name="Spirin V."/>
            <person name="Szebenyi C."/>
            <person name="Tomsovsky M."/>
            <person name="Tulloss R.E."/>
            <person name="Uehling J."/>
            <person name="Grigoriev I.V."/>
            <person name="Vagvolgyi C."/>
            <person name="Papp T."/>
            <person name="Martin F.M."/>
            <person name="Miettinen O."/>
            <person name="Hibbett D.S."/>
            <person name="Nagy L.G."/>
        </authorList>
    </citation>
    <scope>NUCLEOTIDE SEQUENCE [LARGE SCALE GENOMIC DNA]</scope>
    <source>
        <strain evidence="1 2">CBS 166.37</strain>
    </source>
</reference>
<protein>
    <submittedName>
        <fullName evidence="1">Uncharacterized protein</fullName>
    </submittedName>
</protein>
<proteinExistence type="predicted"/>
<evidence type="ECO:0000313" key="2">
    <source>
        <dbReference type="Proteomes" id="UP000308652"/>
    </source>
</evidence>
<dbReference type="AlphaFoldDB" id="A0A5C3LPI0"/>
<accession>A0A5C3LPI0</accession>
<gene>
    <name evidence="1" type="ORF">BDQ12DRAFT_706876</name>
</gene>
<sequence>MTGTELWLTYQLASRAHLPLTTQLIELEFQNNKLSDLEDVLEHVFRQGYVEAKHRPHSWWERKDGQKIKASHIVEELLKQGVGKCPDNALRLVVEDVPSHLWFSYVYTNNPSAHVVTQRVKLAVPGATACGRLDRLAHVTNHIFNQGYLAPKLRPVVHWQKFCGKRIEEHVLVEEILAGGDGLYEDKPLRLVVDSKPACSHCCGCCH</sequence>